<feature type="transmembrane region" description="Helical" evidence="1">
    <location>
        <begin position="59"/>
        <end position="76"/>
    </location>
</feature>
<dbReference type="GeneID" id="56081813"/>
<accession>A0A7D5TR27</accession>
<sequence length="82" mass="8573">MSSASPFRRSGPELPSTTGVQRLQSLAVGSVQFAGFWSAVVLPFAMLALIVSGSVVQQVPLFVGLLLANVAALRIGHGHKQD</sequence>
<evidence type="ECO:0000313" key="2">
    <source>
        <dbReference type="EMBL" id="QLH80932.1"/>
    </source>
</evidence>
<dbReference type="EMBL" id="CP058909">
    <property type="protein sequence ID" value="QLH80932.1"/>
    <property type="molecule type" value="Genomic_DNA"/>
</dbReference>
<feature type="transmembrane region" description="Helical" evidence="1">
    <location>
        <begin position="31"/>
        <end position="53"/>
    </location>
</feature>
<name>A0A7D5TR27_9EURY</name>
<protein>
    <submittedName>
        <fullName evidence="2">Uncharacterized protein</fullName>
    </submittedName>
</protein>
<keyword evidence="1" id="KW-1133">Transmembrane helix</keyword>
<reference evidence="2 3" key="1">
    <citation type="submission" date="2020-07" db="EMBL/GenBank/DDBJ databases">
        <title>Halosimplex litoreum sp. nov. and Halosimplex rubrum sp. nov., isolated from different salt environments.</title>
        <authorList>
            <person name="Cui H."/>
        </authorList>
    </citation>
    <scope>NUCLEOTIDE SEQUENCE [LARGE SCALE GENOMIC DNA]</scope>
    <source>
        <strain evidence="2 3">R2</strain>
    </source>
</reference>
<proteinExistence type="predicted"/>
<organism evidence="2 3">
    <name type="scientific">Halosimplex pelagicum</name>
    <dbReference type="NCBI Taxonomy" id="869886"/>
    <lineage>
        <taxon>Archaea</taxon>
        <taxon>Methanobacteriati</taxon>
        <taxon>Methanobacteriota</taxon>
        <taxon>Stenosarchaea group</taxon>
        <taxon>Halobacteria</taxon>
        <taxon>Halobacteriales</taxon>
        <taxon>Haloarculaceae</taxon>
        <taxon>Halosimplex</taxon>
    </lineage>
</organism>
<dbReference type="AlphaFoldDB" id="A0A7D5TR27"/>
<evidence type="ECO:0000313" key="3">
    <source>
        <dbReference type="Proteomes" id="UP000509346"/>
    </source>
</evidence>
<dbReference type="Proteomes" id="UP000509346">
    <property type="component" value="Chromosome"/>
</dbReference>
<keyword evidence="3" id="KW-1185">Reference proteome</keyword>
<evidence type="ECO:0000256" key="1">
    <source>
        <dbReference type="SAM" id="Phobius"/>
    </source>
</evidence>
<keyword evidence="1" id="KW-0812">Transmembrane</keyword>
<keyword evidence="1" id="KW-0472">Membrane</keyword>
<dbReference type="OrthoDB" id="340775at2157"/>
<dbReference type="RefSeq" id="WP_179920748.1">
    <property type="nucleotide sequence ID" value="NZ_CP058909.1"/>
</dbReference>
<gene>
    <name evidence="2" type="ORF">HZS54_04450</name>
</gene>
<dbReference type="Pfam" id="PF26071">
    <property type="entry name" value="DUF8028"/>
    <property type="match status" value="1"/>
</dbReference>
<dbReference type="InterPro" id="IPR058341">
    <property type="entry name" value="DUF8028"/>
</dbReference>
<dbReference type="KEGG" id="hpel:HZS54_04450"/>